<accession>A0A3L6ZU53</accession>
<reference evidence="2 3" key="1">
    <citation type="submission" date="2018-10" db="EMBL/GenBank/DDBJ databases">
        <authorList>
            <person name="Li J."/>
        </authorList>
    </citation>
    <scope>NUCLEOTIDE SEQUENCE [LARGE SCALE GENOMIC DNA]</scope>
    <source>
        <strain evidence="2 3">CCTCC AB209002</strain>
    </source>
</reference>
<keyword evidence="1" id="KW-0472">Membrane</keyword>
<dbReference type="Proteomes" id="UP000270299">
    <property type="component" value="Unassembled WGS sequence"/>
</dbReference>
<protein>
    <submittedName>
        <fullName evidence="2">Uncharacterized protein</fullName>
    </submittedName>
</protein>
<keyword evidence="1" id="KW-0812">Transmembrane</keyword>
<dbReference type="AlphaFoldDB" id="A0A3L6ZU53"/>
<proteinExistence type="predicted"/>
<dbReference type="RefSeq" id="WP_121672896.1">
    <property type="nucleotide sequence ID" value="NZ_BMXM01000004.1"/>
</dbReference>
<name>A0A3L6ZU53_9MICO</name>
<keyword evidence="3" id="KW-1185">Reference proteome</keyword>
<sequence length="87" mass="9389">MSTKKNPDSPTSDAERSWRLHRRLVRIGKAMMLAGVIVVFIHWLAHLEAFGPGQPGGWLDLAVGYPAGGLLAMLGAILAGRKRPKSS</sequence>
<gene>
    <name evidence="2" type="ORF">D9V29_08485</name>
</gene>
<evidence type="ECO:0000256" key="1">
    <source>
        <dbReference type="SAM" id="Phobius"/>
    </source>
</evidence>
<dbReference type="EMBL" id="RCUV01000008">
    <property type="protein sequence ID" value="RLP71380.1"/>
    <property type="molecule type" value="Genomic_DNA"/>
</dbReference>
<comment type="caution">
    <text evidence="2">The sequence shown here is derived from an EMBL/GenBank/DDBJ whole genome shotgun (WGS) entry which is preliminary data.</text>
</comment>
<keyword evidence="1" id="KW-1133">Transmembrane helix</keyword>
<evidence type="ECO:0000313" key="2">
    <source>
        <dbReference type="EMBL" id="RLP71380.1"/>
    </source>
</evidence>
<feature type="transmembrane region" description="Helical" evidence="1">
    <location>
        <begin position="57"/>
        <end position="79"/>
    </location>
</feature>
<dbReference type="OrthoDB" id="5072236at2"/>
<organism evidence="2 3">
    <name type="scientific">Mycetocola manganoxydans</name>
    <dbReference type="NCBI Taxonomy" id="699879"/>
    <lineage>
        <taxon>Bacteria</taxon>
        <taxon>Bacillati</taxon>
        <taxon>Actinomycetota</taxon>
        <taxon>Actinomycetes</taxon>
        <taxon>Micrococcales</taxon>
        <taxon>Microbacteriaceae</taxon>
        <taxon>Mycetocola</taxon>
    </lineage>
</organism>
<evidence type="ECO:0000313" key="3">
    <source>
        <dbReference type="Proteomes" id="UP000270299"/>
    </source>
</evidence>
<feature type="transmembrane region" description="Helical" evidence="1">
    <location>
        <begin position="24"/>
        <end position="45"/>
    </location>
</feature>